<dbReference type="Pfam" id="PF10704">
    <property type="entry name" value="DUF2508"/>
    <property type="match status" value="1"/>
</dbReference>
<dbReference type="EMBL" id="JACOQK010000001">
    <property type="protein sequence ID" value="MBC5788442.1"/>
    <property type="molecule type" value="Genomic_DNA"/>
</dbReference>
<dbReference type="RefSeq" id="WP_069986944.1">
    <property type="nucleotide sequence ID" value="NZ_JACOQK010000001.1"/>
</dbReference>
<dbReference type="InterPro" id="IPR019644">
    <property type="entry name" value="DUF2508"/>
</dbReference>
<sequence>MEFIQSIRAKLYKLVGKDQETTPPLLEEIRDTKLQLLAAQNHFDCLVNLDLIDACIFQIESLEVKYNYLVKQAKAQGLRYNEYVDVKEEVKQNGCLDRTQPVGNHYGILLQTQEKTC</sequence>
<gene>
    <name evidence="1" type="ORF">H8Z77_10540</name>
</gene>
<reference evidence="1 2" key="1">
    <citation type="submission" date="2020-08" db="EMBL/GenBank/DDBJ databases">
        <title>Genome public.</title>
        <authorList>
            <person name="Liu C."/>
            <person name="Sun Q."/>
        </authorList>
    </citation>
    <scope>NUCLEOTIDE SEQUENCE [LARGE SCALE GENOMIC DNA]</scope>
    <source>
        <strain evidence="1 2">NSJ-27</strain>
    </source>
</reference>
<keyword evidence="2" id="KW-1185">Reference proteome</keyword>
<accession>A0ABR7IU88</accession>
<protein>
    <submittedName>
        <fullName evidence="1">DUF2508 family protein</fullName>
    </submittedName>
</protein>
<evidence type="ECO:0000313" key="2">
    <source>
        <dbReference type="Proteomes" id="UP000649151"/>
    </source>
</evidence>
<dbReference type="Proteomes" id="UP000649151">
    <property type="component" value="Unassembled WGS sequence"/>
</dbReference>
<name>A0ABR7IU88_9CLOT</name>
<comment type="caution">
    <text evidence="1">The sequence shown here is derived from an EMBL/GenBank/DDBJ whole genome shotgun (WGS) entry which is preliminary data.</text>
</comment>
<evidence type="ECO:0000313" key="1">
    <source>
        <dbReference type="EMBL" id="MBC5788442.1"/>
    </source>
</evidence>
<proteinExistence type="predicted"/>
<organism evidence="1 2">
    <name type="scientific">Clostridium facile</name>
    <dbReference type="NCBI Taxonomy" id="2763035"/>
    <lineage>
        <taxon>Bacteria</taxon>
        <taxon>Bacillati</taxon>
        <taxon>Bacillota</taxon>
        <taxon>Clostridia</taxon>
        <taxon>Eubacteriales</taxon>
        <taxon>Clostridiaceae</taxon>
        <taxon>Clostridium</taxon>
    </lineage>
</organism>